<sequence>MDHDYPTTTSSADPADLRHTPRCESCPGAFSFEGQVRNPRVSNKSDFHIDYCAHPDCSLKNQHTMCVARNKHSPRLFASGMTTWMKYQILQLHNRHRDNVAMGLEAGQPPAANMRKMYWDYELEEMAEIWARQCQKRHDECRNTIRFNVIQNMDVRPIAPRVTEAQILADTVGAWFSGSRTLPPEYVWSFRPTNCSAPGGCNAHWYSAAAWASTWRIGCSQALCTVRQSSCSLFRKRRTLQTQVRNATDASVRTSTKENILRRTKYMTTASSSRLEDFGTTGKKDDRESPLYRGYLKLDKNQKINEPNIMAYIFCNYGPAGNIDGFPIYEPGVTCSNCPYGTICGVGTHRALCSLVGDPDNKE</sequence>
<gene>
    <name evidence="5" type="primary">LOC112048530</name>
</gene>
<evidence type="ECO:0000313" key="4">
    <source>
        <dbReference type="Proteomes" id="UP001652582"/>
    </source>
</evidence>
<feature type="domain" description="SCP" evidence="3">
    <location>
        <begin position="86"/>
        <end position="241"/>
    </location>
</feature>
<proteinExistence type="predicted"/>
<evidence type="ECO:0000259" key="3">
    <source>
        <dbReference type="SMART" id="SM00198"/>
    </source>
</evidence>
<dbReference type="Proteomes" id="UP001652582">
    <property type="component" value="Chromosome Z"/>
</dbReference>
<dbReference type="Gene3D" id="3.40.33.10">
    <property type="entry name" value="CAP"/>
    <property type="match status" value="1"/>
</dbReference>
<dbReference type="SMART" id="SM00198">
    <property type="entry name" value="SCP"/>
    <property type="match status" value="1"/>
</dbReference>
<reference evidence="5" key="1">
    <citation type="submission" date="2025-08" db="UniProtKB">
        <authorList>
            <consortium name="RefSeq"/>
        </authorList>
    </citation>
    <scope>IDENTIFICATION</scope>
</reference>
<dbReference type="GeneID" id="112048530"/>
<dbReference type="PRINTS" id="PR00837">
    <property type="entry name" value="V5TPXLIKE"/>
</dbReference>
<dbReference type="InterPro" id="IPR001283">
    <property type="entry name" value="CRISP-related"/>
</dbReference>
<dbReference type="Pfam" id="PF00188">
    <property type="entry name" value="CAP"/>
    <property type="match status" value="1"/>
</dbReference>
<comment type="subcellular location">
    <subcellularLocation>
        <location evidence="1">Secreted</location>
    </subcellularLocation>
</comment>
<dbReference type="InterPro" id="IPR018244">
    <property type="entry name" value="Allrgn_V5/Tpx1_CS"/>
</dbReference>
<dbReference type="RefSeq" id="XP_052746690.1">
    <property type="nucleotide sequence ID" value="XM_052890730.1"/>
</dbReference>
<keyword evidence="2" id="KW-0964">Secreted</keyword>
<evidence type="ECO:0000256" key="1">
    <source>
        <dbReference type="ARBA" id="ARBA00004613"/>
    </source>
</evidence>
<dbReference type="PANTHER" id="PTHR10334">
    <property type="entry name" value="CYSTEINE-RICH SECRETORY PROTEIN-RELATED"/>
    <property type="match status" value="1"/>
</dbReference>
<organism evidence="4 5">
    <name type="scientific">Bicyclus anynana</name>
    <name type="common">Squinting bush brown butterfly</name>
    <dbReference type="NCBI Taxonomy" id="110368"/>
    <lineage>
        <taxon>Eukaryota</taxon>
        <taxon>Metazoa</taxon>
        <taxon>Ecdysozoa</taxon>
        <taxon>Arthropoda</taxon>
        <taxon>Hexapoda</taxon>
        <taxon>Insecta</taxon>
        <taxon>Pterygota</taxon>
        <taxon>Neoptera</taxon>
        <taxon>Endopterygota</taxon>
        <taxon>Lepidoptera</taxon>
        <taxon>Glossata</taxon>
        <taxon>Ditrysia</taxon>
        <taxon>Papilionoidea</taxon>
        <taxon>Nymphalidae</taxon>
        <taxon>Satyrinae</taxon>
        <taxon>Satyrini</taxon>
        <taxon>Mycalesina</taxon>
        <taxon>Bicyclus</taxon>
    </lineage>
</organism>
<dbReference type="SUPFAM" id="SSF55797">
    <property type="entry name" value="PR-1-like"/>
    <property type="match status" value="2"/>
</dbReference>
<name>A0ABM3M5F1_BICAN</name>
<dbReference type="InterPro" id="IPR035940">
    <property type="entry name" value="CAP_sf"/>
</dbReference>
<evidence type="ECO:0000256" key="2">
    <source>
        <dbReference type="ARBA" id="ARBA00022525"/>
    </source>
</evidence>
<keyword evidence="4" id="KW-1185">Reference proteome</keyword>
<accession>A0ABM3M5F1</accession>
<protein>
    <submittedName>
        <fullName evidence="5">Uncharacterized protein LOC112048530</fullName>
    </submittedName>
</protein>
<evidence type="ECO:0000313" key="5">
    <source>
        <dbReference type="RefSeq" id="XP_052746690.1"/>
    </source>
</evidence>
<dbReference type="InterPro" id="IPR014044">
    <property type="entry name" value="CAP_dom"/>
</dbReference>
<dbReference type="CDD" id="cd05380">
    <property type="entry name" value="CAP_euk"/>
    <property type="match status" value="1"/>
</dbReference>
<dbReference type="PROSITE" id="PS01010">
    <property type="entry name" value="CRISP_2"/>
    <property type="match status" value="1"/>
</dbReference>